<evidence type="ECO:0000256" key="6">
    <source>
        <dbReference type="ARBA" id="ARBA00023033"/>
    </source>
</evidence>
<sequence>MEVFWYLPTQGDERYLGTTIGRRAATYPYMQQIAQAVDKLGYGGMLIGTGQKQDTWIVATSLISVTERLRFLVAFRPAIMSPSLAVRMAATFDQISNGRIILNVVTGGDTKELAKDGIFLDHDQRYELTDEFLTIWRSLMQGEEVTYSGRHLQVQGAKLQFPPIQKPYPTLYFGGSSDAALQVAAKHIDVYLTWGEPPEQVAQKIAKVRQLAAEQGRTVRFGIRMHVIVRETTQQAWDAANELIQYVDDETIATAHQRFAQSESEGQRRMAQLHKGKVASGTLRERKNLEISPNLWAGVGLVRGGAGTALVGDPDTVAARMLEYADLGIDTFVFSGYPHLEEAYRVAELLFPRLPMQTPALATLDAGIALPQQVASTFSEFVTKTDLLKPQPV</sequence>
<keyword evidence="10" id="KW-1185">Reference proteome</keyword>
<comment type="function">
    <text evidence="7">Catalyzes the desulfonation of aliphatic sulfonates.</text>
</comment>
<name>A0A7D7QZG3_9NOSO</name>
<dbReference type="EC" id="1.14.14.5" evidence="2 7"/>
<dbReference type="CDD" id="cd01094">
    <property type="entry name" value="Alkanesulfonate_monoxygenase"/>
    <property type="match status" value="1"/>
</dbReference>
<reference evidence="10" key="1">
    <citation type="submission" date="2020-06" db="EMBL/GenBank/DDBJ databases">
        <title>Nostoc edaphicum CCNP1411 genome.</title>
        <authorList>
            <person name="Fidor A."/>
            <person name="Grabski M."/>
            <person name="Gawor J."/>
            <person name="Gromadka R."/>
            <person name="Wegrzyn G."/>
            <person name="Mazur-Marzec H."/>
        </authorList>
    </citation>
    <scope>NUCLEOTIDE SEQUENCE [LARGE SCALE GENOMIC DNA]</scope>
    <source>
        <strain evidence="10">CCNP1411</strain>
        <plasmid evidence="10">pne_5</plasmid>
    </source>
</reference>
<dbReference type="HAMAP" id="MF_01229">
    <property type="entry name" value="Alkanesulf_monooxygen"/>
    <property type="match status" value="1"/>
</dbReference>
<evidence type="ECO:0000313" key="9">
    <source>
        <dbReference type="EMBL" id="QMS86406.1"/>
    </source>
</evidence>
<keyword evidence="4 7" id="KW-0288">FMN</keyword>
<dbReference type="KEGG" id="ned:HUN01_01985"/>
<feature type="domain" description="Luciferase-like" evidence="8">
    <location>
        <begin position="1"/>
        <end position="330"/>
    </location>
</feature>
<comment type="similarity">
    <text evidence="1 7">Belongs to the SsuD family.</text>
</comment>
<evidence type="ECO:0000256" key="7">
    <source>
        <dbReference type="HAMAP-Rule" id="MF_01229"/>
    </source>
</evidence>
<dbReference type="GO" id="GO:0008726">
    <property type="term" value="F:alkanesulfonate monooxygenase activity"/>
    <property type="evidence" value="ECO:0007669"/>
    <property type="project" value="UniProtKB-UniRule"/>
</dbReference>
<keyword evidence="5 7" id="KW-0560">Oxidoreductase</keyword>
<evidence type="ECO:0000256" key="5">
    <source>
        <dbReference type="ARBA" id="ARBA00023002"/>
    </source>
</evidence>
<dbReference type="PANTHER" id="PTHR42847">
    <property type="entry name" value="ALKANESULFONATE MONOOXYGENASE"/>
    <property type="match status" value="1"/>
</dbReference>
<dbReference type="Gene3D" id="3.20.20.30">
    <property type="entry name" value="Luciferase-like domain"/>
    <property type="match status" value="1"/>
</dbReference>
<evidence type="ECO:0000313" key="10">
    <source>
        <dbReference type="Proteomes" id="UP000514713"/>
    </source>
</evidence>
<dbReference type="PANTHER" id="PTHR42847:SF4">
    <property type="entry name" value="ALKANESULFONATE MONOOXYGENASE-RELATED"/>
    <property type="match status" value="1"/>
</dbReference>
<dbReference type="NCBIfam" id="NF001939">
    <property type="entry name" value="PRK00719.1"/>
    <property type="match status" value="1"/>
</dbReference>
<dbReference type="GO" id="GO:0046306">
    <property type="term" value="P:alkanesulfonate catabolic process"/>
    <property type="evidence" value="ECO:0007669"/>
    <property type="project" value="TreeGrafter"/>
</dbReference>
<dbReference type="SUPFAM" id="SSF51679">
    <property type="entry name" value="Bacterial luciferase-like"/>
    <property type="match status" value="1"/>
</dbReference>
<proteinExistence type="inferred from homology"/>
<evidence type="ECO:0000256" key="3">
    <source>
        <dbReference type="ARBA" id="ARBA00022630"/>
    </source>
</evidence>
<dbReference type="EMBL" id="CP054697">
    <property type="protein sequence ID" value="QMS86406.1"/>
    <property type="molecule type" value="Genomic_DNA"/>
</dbReference>
<dbReference type="InterPro" id="IPR050172">
    <property type="entry name" value="SsuD_RutA_monooxygenase"/>
</dbReference>
<dbReference type="Proteomes" id="UP000514713">
    <property type="component" value="Plasmid pNe_5"/>
</dbReference>
<geneLocation type="plasmid" evidence="10">
    <name>pne_5</name>
</geneLocation>
<dbReference type="InterPro" id="IPR011251">
    <property type="entry name" value="Luciferase-like_dom"/>
</dbReference>
<dbReference type="InterPro" id="IPR036661">
    <property type="entry name" value="Luciferase-like_sf"/>
</dbReference>
<evidence type="ECO:0000256" key="2">
    <source>
        <dbReference type="ARBA" id="ARBA00012113"/>
    </source>
</evidence>
<gene>
    <name evidence="7 9" type="primary">ssuD</name>
    <name evidence="9" type="ORF">HUN01_01985</name>
</gene>
<keyword evidence="3 7" id="KW-0285">Flavoprotein</keyword>
<evidence type="ECO:0000256" key="1">
    <source>
        <dbReference type="ARBA" id="ARBA00007044"/>
    </source>
</evidence>
<organism evidence="9 10">
    <name type="scientific">Nostoc edaphicum CCNP1411</name>
    <dbReference type="NCBI Taxonomy" id="1472755"/>
    <lineage>
        <taxon>Bacteria</taxon>
        <taxon>Bacillati</taxon>
        <taxon>Cyanobacteriota</taxon>
        <taxon>Cyanophyceae</taxon>
        <taxon>Nostocales</taxon>
        <taxon>Nostocaceae</taxon>
        <taxon>Nostoc</taxon>
    </lineage>
</organism>
<keyword evidence="9" id="KW-0614">Plasmid</keyword>
<dbReference type="AlphaFoldDB" id="A0A7D7QZG3"/>
<evidence type="ECO:0000259" key="8">
    <source>
        <dbReference type="Pfam" id="PF00296"/>
    </source>
</evidence>
<accession>A0A7D7QZG3</accession>
<dbReference type="InterPro" id="IPR019911">
    <property type="entry name" value="Alkanesulphonate_mOase_FMN-dep"/>
</dbReference>
<comment type="catalytic activity">
    <reaction evidence="7">
        <text>an alkanesulfonate + FMNH2 + O2 = an aldehyde + FMN + sulfite + H2O + 2 H(+)</text>
        <dbReference type="Rhea" id="RHEA:23064"/>
        <dbReference type="ChEBI" id="CHEBI:15377"/>
        <dbReference type="ChEBI" id="CHEBI:15378"/>
        <dbReference type="ChEBI" id="CHEBI:15379"/>
        <dbReference type="ChEBI" id="CHEBI:17359"/>
        <dbReference type="ChEBI" id="CHEBI:17478"/>
        <dbReference type="ChEBI" id="CHEBI:57618"/>
        <dbReference type="ChEBI" id="CHEBI:58210"/>
        <dbReference type="ChEBI" id="CHEBI:134249"/>
        <dbReference type="EC" id="1.14.14.5"/>
    </reaction>
</comment>
<dbReference type="Pfam" id="PF00296">
    <property type="entry name" value="Bac_luciferase"/>
    <property type="match status" value="1"/>
</dbReference>
<dbReference type="RefSeq" id="WP_181927431.1">
    <property type="nucleotide sequence ID" value="NZ_CP054697.1"/>
</dbReference>
<dbReference type="NCBIfam" id="TIGR03565">
    <property type="entry name" value="alk_sulf_monoox"/>
    <property type="match status" value="1"/>
</dbReference>
<evidence type="ECO:0000256" key="4">
    <source>
        <dbReference type="ARBA" id="ARBA00022643"/>
    </source>
</evidence>
<protein>
    <recommendedName>
        <fullName evidence="2 7">Alkanesulfonate monooxygenase</fullName>
        <ecNumber evidence="2 7">1.14.14.5</ecNumber>
    </recommendedName>
    <alternativeName>
        <fullName evidence="7">FMNH2-dependent aliphatic sulfonate monooxygenase</fullName>
    </alternativeName>
</protein>
<keyword evidence="6 7" id="KW-0503">Monooxygenase</keyword>